<protein>
    <recommendedName>
        <fullName evidence="4">Mediator of RNA polymerase II transcription subunit 20</fullName>
    </recommendedName>
    <alternativeName>
        <fullName evidence="4">Mediator complex subunit 20</fullName>
    </alternativeName>
</protein>
<comment type="subunit">
    <text evidence="4">Component of the Mediator complex.</text>
</comment>
<dbReference type="STRING" id="669874.A0A1E4TN16"/>
<evidence type="ECO:0000256" key="3">
    <source>
        <dbReference type="ARBA" id="ARBA00023242"/>
    </source>
</evidence>
<accession>A0A1E4TN16</accession>
<dbReference type="Pfam" id="PF08612">
    <property type="entry name" value="Med20"/>
    <property type="match status" value="2"/>
</dbReference>
<gene>
    <name evidence="4" type="primary">MED20</name>
    <name evidence="5" type="ORF">PACTADRAFT_35779</name>
</gene>
<dbReference type="GO" id="GO:0003712">
    <property type="term" value="F:transcription coregulator activity"/>
    <property type="evidence" value="ECO:0007669"/>
    <property type="project" value="InterPro"/>
</dbReference>
<comment type="function">
    <text evidence="4">Component of the Mediator complex, a coactivator involved in the regulated transcription of nearly all RNA polymerase II-dependent genes. Mediator functions as a bridge to convey information from gene-specific regulatory proteins to the basal RNA polymerase II transcription machinery. Mediator is recruited to promoters by direct interactions with regulatory proteins and serves as a scaffold for the assembly of a functional preinitiation complex with RNA polymerase II and the general transcription factors.</text>
</comment>
<keyword evidence="4" id="KW-0010">Activator</keyword>
<dbReference type="EMBL" id="KV454018">
    <property type="protein sequence ID" value="ODV93143.1"/>
    <property type="molecule type" value="Genomic_DNA"/>
</dbReference>
<dbReference type="GO" id="GO:0016592">
    <property type="term" value="C:mediator complex"/>
    <property type="evidence" value="ECO:0007669"/>
    <property type="project" value="InterPro"/>
</dbReference>
<keyword evidence="6" id="KW-1185">Reference proteome</keyword>
<evidence type="ECO:0000256" key="2">
    <source>
        <dbReference type="ARBA" id="ARBA00010743"/>
    </source>
</evidence>
<evidence type="ECO:0000313" key="6">
    <source>
        <dbReference type="Proteomes" id="UP000094236"/>
    </source>
</evidence>
<dbReference type="InterPro" id="IPR013921">
    <property type="entry name" value="Mediator_Med20"/>
</dbReference>
<name>A0A1E4TN16_PACTA</name>
<evidence type="ECO:0000256" key="1">
    <source>
        <dbReference type="ARBA" id="ARBA00004123"/>
    </source>
</evidence>
<dbReference type="GO" id="GO:0006357">
    <property type="term" value="P:regulation of transcription by RNA polymerase II"/>
    <property type="evidence" value="ECO:0007669"/>
    <property type="project" value="InterPro"/>
</dbReference>
<comment type="similarity">
    <text evidence="2 4">Belongs to the Mediator complex subunit 20 family.</text>
</comment>
<evidence type="ECO:0000256" key="4">
    <source>
        <dbReference type="RuleBase" id="RU364152"/>
    </source>
</evidence>
<dbReference type="Proteomes" id="UP000094236">
    <property type="component" value="Unassembled WGS sequence"/>
</dbReference>
<dbReference type="AlphaFoldDB" id="A0A1E4TN16"/>
<dbReference type="OrthoDB" id="1854899at2759"/>
<proteinExistence type="inferred from homology"/>
<organism evidence="5 6">
    <name type="scientific">Pachysolen tannophilus NRRL Y-2460</name>
    <dbReference type="NCBI Taxonomy" id="669874"/>
    <lineage>
        <taxon>Eukaryota</taxon>
        <taxon>Fungi</taxon>
        <taxon>Dikarya</taxon>
        <taxon>Ascomycota</taxon>
        <taxon>Saccharomycotina</taxon>
        <taxon>Pichiomycetes</taxon>
        <taxon>Pachysolenaceae</taxon>
        <taxon>Pachysolen</taxon>
    </lineage>
</organism>
<dbReference type="Gene3D" id="3.30.310.180">
    <property type="match status" value="2"/>
</dbReference>
<sequence>MVTAILLVEKALPNSITSFHDLLSNELPKTSGKWSFELKIYLNNKYSKPDNFNVQQVPNKYLVTLTTSYLPNKTISMINNTKAIMTSSYLSSNDEIDHFEKGCCNSTSLDPFDFIISNKFQNLWNLKQSIRGEGGNSYEITVNNLNINDPNIIQSLPKELIEEVNNTYDTFRIRTANCSLHGSFKGFLIEIEYIDKEEAKDKTSDYNEIQQFHIKINKIKELIKQYKFPNGKLCYNVLNEDKLDYISDLVQQYSEALQF</sequence>
<keyword evidence="4" id="KW-0804">Transcription</keyword>
<keyword evidence="3 4" id="KW-0539">Nucleus</keyword>
<comment type="subcellular location">
    <subcellularLocation>
        <location evidence="1 4">Nucleus</location>
    </subcellularLocation>
</comment>
<evidence type="ECO:0000313" key="5">
    <source>
        <dbReference type="EMBL" id="ODV93143.1"/>
    </source>
</evidence>
<keyword evidence="4" id="KW-0805">Transcription regulation</keyword>
<reference evidence="6" key="1">
    <citation type="submission" date="2016-05" db="EMBL/GenBank/DDBJ databases">
        <title>Comparative genomics of biotechnologically important yeasts.</title>
        <authorList>
            <consortium name="DOE Joint Genome Institute"/>
            <person name="Riley R."/>
            <person name="Haridas S."/>
            <person name="Wolfe K.H."/>
            <person name="Lopes M.R."/>
            <person name="Hittinger C.T."/>
            <person name="Goker M."/>
            <person name="Salamov A."/>
            <person name="Wisecaver J."/>
            <person name="Long T.M."/>
            <person name="Aerts A.L."/>
            <person name="Barry K."/>
            <person name="Choi C."/>
            <person name="Clum A."/>
            <person name="Coughlan A.Y."/>
            <person name="Deshpande S."/>
            <person name="Douglass A.P."/>
            <person name="Hanson S.J."/>
            <person name="Klenk H.-P."/>
            <person name="Labutti K."/>
            <person name="Lapidus A."/>
            <person name="Lindquist E."/>
            <person name="Lipzen A."/>
            <person name="Meier-Kolthoff J.P."/>
            <person name="Ohm R.A."/>
            <person name="Otillar R.P."/>
            <person name="Pangilinan J."/>
            <person name="Peng Y."/>
            <person name="Rokas A."/>
            <person name="Rosa C.A."/>
            <person name="Scheuner C."/>
            <person name="Sibirny A.A."/>
            <person name="Slot J.C."/>
            <person name="Stielow J.B."/>
            <person name="Sun H."/>
            <person name="Kurtzman C.P."/>
            <person name="Blackwell M."/>
            <person name="Grigoriev I.V."/>
            <person name="Jeffries T.W."/>
        </authorList>
    </citation>
    <scope>NUCLEOTIDE SEQUENCE [LARGE SCALE GENOMIC DNA]</scope>
    <source>
        <strain evidence="6">NRRL Y-2460</strain>
    </source>
</reference>